<gene>
    <name evidence="3" type="ORF">B841_09290</name>
</gene>
<dbReference type="Pfam" id="PF15632">
    <property type="entry name" value="ATPgrasp_Ter"/>
    <property type="match status" value="1"/>
</dbReference>
<dbReference type="Proteomes" id="UP000015388">
    <property type="component" value="Chromosome"/>
</dbReference>
<dbReference type="AlphaFoldDB" id="S5TKA5"/>
<dbReference type="eggNOG" id="COG0189">
    <property type="taxonomic scope" value="Bacteria"/>
</dbReference>
<proteinExistence type="predicted"/>
<dbReference type="RefSeq" id="WP_020935264.1">
    <property type="nucleotide sequence ID" value="NC_021915.1"/>
</dbReference>
<dbReference type="PROSITE" id="PS50975">
    <property type="entry name" value="ATP_GRASP"/>
    <property type="match status" value="1"/>
</dbReference>
<dbReference type="GO" id="GO:0005524">
    <property type="term" value="F:ATP binding"/>
    <property type="evidence" value="ECO:0007669"/>
    <property type="project" value="UniProtKB-UniRule"/>
</dbReference>
<evidence type="ECO:0000313" key="3">
    <source>
        <dbReference type="EMBL" id="AGS35331.1"/>
    </source>
</evidence>
<dbReference type="EMBL" id="CP003924">
    <property type="protein sequence ID" value="AGS35331.1"/>
    <property type="molecule type" value="Genomic_DNA"/>
</dbReference>
<feature type="domain" description="ATP-grasp" evidence="2">
    <location>
        <begin position="126"/>
        <end position="318"/>
    </location>
</feature>
<dbReference type="HOGENOM" id="CLU_052967_0_0_11"/>
<dbReference type="InterPro" id="IPR048764">
    <property type="entry name" value="PylC_N"/>
</dbReference>
<dbReference type="Gene3D" id="3.40.50.20">
    <property type="match status" value="1"/>
</dbReference>
<keyword evidence="1" id="KW-0547">Nucleotide-binding</keyword>
<keyword evidence="4" id="KW-1185">Reference proteome</keyword>
<dbReference type="STRING" id="1224163.B841_09290"/>
<dbReference type="Gene3D" id="3.30.470.20">
    <property type="entry name" value="ATP-grasp fold, B domain"/>
    <property type="match status" value="1"/>
</dbReference>
<dbReference type="OrthoDB" id="24041at2"/>
<dbReference type="InterPro" id="IPR011761">
    <property type="entry name" value="ATP-grasp"/>
</dbReference>
<organism evidence="3 4">
    <name type="scientific">Corynebacterium maris DSM 45190</name>
    <dbReference type="NCBI Taxonomy" id="1224163"/>
    <lineage>
        <taxon>Bacteria</taxon>
        <taxon>Bacillati</taxon>
        <taxon>Actinomycetota</taxon>
        <taxon>Actinomycetes</taxon>
        <taxon>Mycobacteriales</taxon>
        <taxon>Corynebacteriaceae</taxon>
        <taxon>Corynebacterium</taxon>
    </lineage>
</organism>
<keyword evidence="1" id="KW-0067">ATP-binding</keyword>
<evidence type="ECO:0000259" key="2">
    <source>
        <dbReference type="PROSITE" id="PS50975"/>
    </source>
</evidence>
<evidence type="ECO:0000256" key="1">
    <source>
        <dbReference type="PROSITE-ProRule" id="PRU00409"/>
    </source>
</evidence>
<dbReference type="PATRIC" id="fig|1224163.3.peg.1869"/>
<dbReference type="Pfam" id="PF21360">
    <property type="entry name" value="PylC-like_N"/>
    <property type="match status" value="1"/>
</dbReference>
<name>S5TKA5_9CORY</name>
<dbReference type="KEGG" id="cmd:B841_09290"/>
<protein>
    <recommendedName>
        <fullName evidence="2">ATP-grasp domain-containing protein</fullName>
    </recommendedName>
</protein>
<reference evidence="3 4" key="1">
    <citation type="submission" date="2012-11" db="EMBL/GenBank/DDBJ databases">
        <title>The complete genome sequence of Corynebacterium maris Coryn-1 (=DSM 45190).</title>
        <authorList>
            <person name="Schaffert L."/>
            <person name="Albersmeier A."/>
            <person name="Kalinowski J."/>
            <person name="Ruckert C."/>
        </authorList>
    </citation>
    <scope>NUCLEOTIDE SEQUENCE [LARGE SCALE GENOMIC DNA]</scope>
    <source>
        <strain evidence="4">Coryn-1</strain>
    </source>
</reference>
<dbReference type="GO" id="GO:0046872">
    <property type="term" value="F:metal ion binding"/>
    <property type="evidence" value="ECO:0007669"/>
    <property type="project" value="InterPro"/>
</dbReference>
<sequence length="352" mass="38445">MGSATPMKIVIASAGRRAHYLEWFRDALNAQGIDGEVIAMEYRDTSPGFGLADQAVRMPAYNSAEYPEAIRSWFAEERPDLFFCMNDYEIQALSGSLADELRELGCLVTVLTPERQALVLDKYRMTMEFKKRGIPTPATWLGSDVDEVVETAPRGSRFVVKHRIGSGSSGLEFPELDGLREAVARSARSALGEDGRSAENNPAAVLVQEFLPGNEHGVDGVFSLDGSSELLGVLARRVDKMRDGDPDVATTASPEPFREVIAQVGEVLRPSGSINIDVREDVHGVARVIDVNPRLGGGYPYCHRAGADMPAALIRSARGLPHDPELLEYEPGVTTVRREEFTVISRGGVFVR</sequence>
<dbReference type="SUPFAM" id="SSF56059">
    <property type="entry name" value="Glutathione synthetase ATP-binding domain-like"/>
    <property type="match status" value="1"/>
</dbReference>
<evidence type="ECO:0000313" key="4">
    <source>
        <dbReference type="Proteomes" id="UP000015388"/>
    </source>
</evidence>
<accession>S5TKA5</accession>